<feature type="region of interest" description="Disordered" evidence="1">
    <location>
        <begin position="1"/>
        <end position="71"/>
    </location>
</feature>
<keyword evidence="3" id="KW-1185">Reference proteome</keyword>
<feature type="compositionally biased region" description="Basic residues" evidence="1">
    <location>
        <begin position="429"/>
        <end position="445"/>
    </location>
</feature>
<proteinExistence type="predicted"/>
<gene>
    <name evidence="2" type="ORF">EW146_g6619</name>
</gene>
<dbReference type="Proteomes" id="UP000310158">
    <property type="component" value="Unassembled WGS sequence"/>
</dbReference>
<comment type="caution">
    <text evidence="2">The sequence shown here is derived from an EMBL/GenBank/DDBJ whole genome shotgun (WGS) entry which is preliminary data.</text>
</comment>
<accession>A0A4S4LN14</accession>
<dbReference type="AlphaFoldDB" id="A0A4S4LN14"/>
<evidence type="ECO:0000256" key="1">
    <source>
        <dbReference type="SAM" id="MobiDB-lite"/>
    </source>
</evidence>
<dbReference type="EMBL" id="SGPL01000339">
    <property type="protein sequence ID" value="THH13626.1"/>
    <property type="molecule type" value="Genomic_DNA"/>
</dbReference>
<dbReference type="OrthoDB" id="2536714at2759"/>
<organism evidence="2 3">
    <name type="scientific">Bondarzewia mesenterica</name>
    <dbReference type="NCBI Taxonomy" id="1095465"/>
    <lineage>
        <taxon>Eukaryota</taxon>
        <taxon>Fungi</taxon>
        <taxon>Dikarya</taxon>
        <taxon>Basidiomycota</taxon>
        <taxon>Agaricomycotina</taxon>
        <taxon>Agaricomycetes</taxon>
        <taxon>Russulales</taxon>
        <taxon>Bondarzewiaceae</taxon>
        <taxon>Bondarzewia</taxon>
    </lineage>
</organism>
<feature type="region of interest" description="Disordered" evidence="1">
    <location>
        <begin position="515"/>
        <end position="585"/>
    </location>
</feature>
<evidence type="ECO:0000313" key="2">
    <source>
        <dbReference type="EMBL" id="THH13626.1"/>
    </source>
</evidence>
<feature type="region of interest" description="Disordered" evidence="1">
    <location>
        <begin position="400"/>
        <end position="459"/>
    </location>
</feature>
<evidence type="ECO:0000313" key="3">
    <source>
        <dbReference type="Proteomes" id="UP000310158"/>
    </source>
</evidence>
<name>A0A4S4LN14_9AGAM</name>
<feature type="compositionally biased region" description="Low complexity" evidence="1">
    <location>
        <begin position="178"/>
        <end position="215"/>
    </location>
</feature>
<sequence>MAVSGTSSSVSPPTLMSSASTSDPSSSTSTNPQSESSPHTPQRGRNLYPGLGRDPNRIPLHRRGTSKTYERLEDLLKEAGYKETRVFTPETERAEAEAEERRERALKGKSGIVGFLAGLVQGAGSGKLDADGASSVTTEAERPRLQATPNYSPPPSPLANKKALASPLRHSLLPGDLPHSQTSTSHTPSGYASSASSKDSNCTRRTAATQHAQARLQHHLRRDQRSVRPHPSIPNNMQTYAQASPARAYLRHMASAPTIPRRKMTPHHTSAPHSRQALVLNDDAANEERPPMPPSWLETVARAILGVPGAYAGGPSRVISSSQSVRPYVSQPVSRNGTITGRVRRPATAYSQNTRLPRGHSENATPSNFLQPPSLLMCATRAQSSPGLVVKTQVVCRSALASRSSSRVGPRIRRTDLSSIEPGTVRGMNKGKSKKLTRRNSRKGSKRDSRGVPSLVTRVEGDIWSQSDLDVDDEGDSLSSSDEDDGEIDLARILLHPKRQQSIQSLRRHLDPARSIRGISRGPPPGLWLPEDDDDADSGQIRGRSRRGSLNDGDWGTISSFDRMGNRRRREIPRNWSPWTGGGDR</sequence>
<feature type="region of interest" description="Disordered" evidence="1">
    <location>
        <begin position="122"/>
        <end position="237"/>
    </location>
</feature>
<feature type="compositionally biased region" description="Low complexity" evidence="1">
    <location>
        <begin position="1"/>
        <end position="38"/>
    </location>
</feature>
<feature type="compositionally biased region" description="Acidic residues" evidence="1">
    <location>
        <begin position="469"/>
        <end position="485"/>
    </location>
</feature>
<protein>
    <submittedName>
        <fullName evidence="2">Uncharacterized protein</fullName>
    </submittedName>
</protein>
<feature type="region of interest" description="Disordered" evidence="1">
    <location>
        <begin position="257"/>
        <end position="276"/>
    </location>
</feature>
<reference evidence="2 3" key="1">
    <citation type="submission" date="2019-02" db="EMBL/GenBank/DDBJ databases">
        <title>Genome sequencing of the rare red list fungi Bondarzewia mesenterica.</title>
        <authorList>
            <person name="Buettner E."/>
            <person name="Kellner H."/>
        </authorList>
    </citation>
    <scope>NUCLEOTIDE SEQUENCE [LARGE SCALE GENOMIC DNA]</scope>
    <source>
        <strain evidence="2 3">DSM 108281</strain>
    </source>
</reference>
<feature type="region of interest" description="Disordered" evidence="1">
    <location>
        <begin position="466"/>
        <end position="485"/>
    </location>
</feature>